<organism evidence="2 3">
    <name type="scientific">Camelina sativa</name>
    <name type="common">False flax</name>
    <name type="synonym">Myagrum sativum</name>
    <dbReference type="NCBI Taxonomy" id="90675"/>
    <lineage>
        <taxon>Eukaryota</taxon>
        <taxon>Viridiplantae</taxon>
        <taxon>Streptophyta</taxon>
        <taxon>Embryophyta</taxon>
        <taxon>Tracheophyta</taxon>
        <taxon>Spermatophyta</taxon>
        <taxon>Magnoliopsida</taxon>
        <taxon>eudicotyledons</taxon>
        <taxon>Gunneridae</taxon>
        <taxon>Pentapetalae</taxon>
        <taxon>rosids</taxon>
        <taxon>malvids</taxon>
        <taxon>Brassicales</taxon>
        <taxon>Brassicaceae</taxon>
        <taxon>Camelineae</taxon>
        <taxon>Camelina</taxon>
    </lineage>
</organism>
<dbReference type="SMART" id="SM00579">
    <property type="entry name" value="FBD"/>
    <property type="match status" value="1"/>
</dbReference>
<reference evidence="2" key="1">
    <citation type="journal article" date="2014" name="Nat. Commun.">
        <title>The emerging biofuel crop Camelina sativa retains a highly undifferentiated hexaploid genome structure.</title>
        <authorList>
            <person name="Kagale S."/>
            <person name="Koh C."/>
            <person name="Nixon J."/>
            <person name="Bollina V."/>
            <person name="Clarke W.E."/>
            <person name="Tuteja R."/>
            <person name="Spillane C."/>
            <person name="Robinson S.J."/>
            <person name="Links M.G."/>
            <person name="Clarke C."/>
            <person name="Higgins E.E."/>
            <person name="Huebert T."/>
            <person name="Sharpe A.G."/>
            <person name="Parkin I.A."/>
        </authorList>
    </citation>
    <scope>NUCLEOTIDE SEQUENCE [LARGE SCALE GENOMIC DNA]</scope>
    <source>
        <strain evidence="2">cv. DH55</strain>
    </source>
</reference>
<dbReference type="Proteomes" id="UP000694864">
    <property type="component" value="Chromosome 4"/>
</dbReference>
<evidence type="ECO:0000259" key="1">
    <source>
        <dbReference type="SMART" id="SM00579"/>
    </source>
</evidence>
<reference evidence="3" key="2">
    <citation type="submission" date="2025-08" db="UniProtKB">
        <authorList>
            <consortium name="RefSeq"/>
        </authorList>
    </citation>
    <scope>IDENTIFICATION</scope>
    <source>
        <tissue evidence="3">Leaf</tissue>
    </source>
</reference>
<dbReference type="PANTHER" id="PTHR31293">
    <property type="entry name" value="RNI-LIKE SUPERFAMILY PROTEIN"/>
    <property type="match status" value="1"/>
</dbReference>
<dbReference type="SUPFAM" id="SSF52047">
    <property type="entry name" value="RNI-like"/>
    <property type="match status" value="1"/>
</dbReference>
<feature type="domain" description="FBD" evidence="1">
    <location>
        <begin position="213"/>
        <end position="283"/>
    </location>
</feature>
<keyword evidence="2" id="KW-1185">Reference proteome</keyword>
<evidence type="ECO:0000313" key="3">
    <source>
        <dbReference type="RefSeq" id="XP_019100260.1"/>
    </source>
</evidence>
<accession>A0ABM1RMM2</accession>
<name>A0ABM1RMM2_CAMSA</name>
<evidence type="ECO:0000313" key="2">
    <source>
        <dbReference type="Proteomes" id="UP000694864"/>
    </source>
</evidence>
<dbReference type="InterPro" id="IPR055294">
    <property type="entry name" value="FBL60-like"/>
</dbReference>
<gene>
    <name evidence="3" type="primary">LOC104780946</name>
</gene>
<dbReference type="PANTHER" id="PTHR31293:SF12">
    <property type="entry name" value="RNI-LIKE SUPERFAMILY PROTEIN"/>
    <property type="match status" value="1"/>
</dbReference>
<dbReference type="RefSeq" id="XP_019100260.1">
    <property type="nucleotide sequence ID" value="XM_019244715.1"/>
</dbReference>
<protein>
    <submittedName>
        <fullName evidence="3">F-box/LRR-repeat protein At3g58980-like</fullName>
    </submittedName>
</protein>
<dbReference type="InterPro" id="IPR006566">
    <property type="entry name" value="FBD"/>
</dbReference>
<sequence length="286" mass="32965">MEITIYLEQILALLFASPELKELIIDGMYWETWEWSGTLSSQSLQRLSIARVFSPEFAGPHDQRIFFNTPSLAYLDYSDFVPHEYPTVNFHSLVEVKLNLRLVPNPQWDGLYPDDEDVYSSNPENLIKGIRHVKILELSSSFSFEALNFFHRSFPLYECLNLLILNHVDVEFCWQFLPFLLKKAPNLNILIIKGGLHCGEEPDYVCRCLSNYSYLPSSNIEVLKINLAEGGTVAELEHLKNFLGKLTSLQLLQVGSWKKLSKEFMSDLLKLPRASSKCKIQQTRLQ</sequence>
<dbReference type="GeneID" id="104780946"/>
<proteinExistence type="predicted"/>